<feature type="transmembrane region" description="Helical" evidence="1">
    <location>
        <begin position="31"/>
        <end position="56"/>
    </location>
</feature>
<organism evidence="2 3">
    <name type="scientific">Prorocentrum cordatum</name>
    <dbReference type="NCBI Taxonomy" id="2364126"/>
    <lineage>
        <taxon>Eukaryota</taxon>
        <taxon>Sar</taxon>
        <taxon>Alveolata</taxon>
        <taxon>Dinophyceae</taxon>
        <taxon>Prorocentrales</taxon>
        <taxon>Prorocentraceae</taxon>
        <taxon>Prorocentrum</taxon>
    </lineage>
</organism>
<feature type="transmembrane region" description="Helical" evidence="1">
    <location>
        <begin position="90"/>
        <end position="109"/>
    </location>
</feature>
<evidence type="ECO:0000313" key="3">
    <source>
        <dbReference type="Proteomes" id="UP001189429"/>
    </source>
</evidence>
<keyword evidence="1" id="KW-1133">Transmembrane helix</keyword>
<feature type="transmembrane region" description="Helical" evidence="1">
    <location>
        <begin position="187"/>
        <end position="208"/>
    </location>
</feature>
<keyword evidence="1" id="KW-0812">Transmembrane</keyword>
<sequence length="262" mass="27608">QARAAHAALNPVAGRLGPPLAPQRADRRAMALARAACAAAACLLASGGLAACFAAAPAARAAAWRGAPPAAAGAGAAPGGAGGFGASRGAVAAGLAVGAHLGLALALFSRTTASRAEGKYVESAVDAKLFEQVYLDYTTEYLKGPMYAHREKAQGARPDYPGNPLYKNGKMTSNVTGNLKTFSSNELMYLSMLFFGIGLYGNLQFLYFDPQFPRVDSGLNFNVSYIVESLFLPMSFFFHIACYIQRKNGKSGRRPRLRAMLF</sequence>
<keyword evidence="3" id="KW-1185">Reference proteome</keyword>
<evidence type="ECO:0000256" key="1">
    <source>
        <dbReference type="SAM" id="Phobius"/>
    </source>
</evidence>
<name>A0ABN9SK54_9DINO</name>
<evidence type="ECO:0008006" key="4">
    <source>
        <dbReference type="Google" id="ProtNLM"/>
    </source>
</evidence>
<dbReference type="EMBL" id="CAUYUJ010011558">
    <property type="protein sequence ID" value="CAK0832104.1"/>
    <property type="molecule type" value="Genomic_DNA"/>
</dbReference>
<protein>
    <recommendedName>
        <fullName evidence="4">Derlin</fullName>
    </recommendedName>
</protein>
<comment type="caution">
    <text evidence="2">The sequence shown here is derived from an EMBL/GenBank/DDBJ whole genome shotgun (WGS) entry which is preliminary data.</text>
</comment>
<reference evidence="2" key="1">
    <citation type="submission" date="2023-10" db="EMBL/GenBank/DDBJ databases">
        <authorList>
            <person name="Chen Y."/>
            <person name="Shah S."/>
            <person name="Dougan E. K."/>
            <person name="Thang M."/>
            <person name="Chan C."/>
        </authorList>
    </citation>
    <scope>NUCLEOTIDE SEQUENCE [LARGE SCALE GENOMIC DNA]</scope>
</reference>
<accession>A0ABN9SK54</accession>
<feature type="transmembrane region" description="Helical" evidence="1">
    <location>
        <begin position="223"/>
        <end position="244"/>
    </location>
</feature>
<gene>
    <name evidence="2" type="ORF">PCOR1329_LOCUS30210</name>
</gene>
<proteinExistence type="predicted"/>
<keyword evidence="1" id="KW-0472">Membrane</keyword>
<dbReference type="Proteomes" id="UP001189429">
    <property type="component" value="Unassembled WGS sequence"/>
</dbReference>
<feature type="non-terminal residue" evidence="2">
    <location>
        <position position="1"/>
    </location>
</feature>
<evidence type="ECO:0000313" key="2">
    <source>
        <dbReference type="EMBL" id="CAK0832104.1"/>
    </source>
</evidence>